<evidence type="ECO:0000313" key="3">
    <source>
        <dbReference type="Proteomes" id="UP000278143"/>
    </source>
</evidence>
<proteinExistence type="predicted"/>
<reference evidence="3" key="1">
    <citation type="journal article" date="2018" name="Nat. Microbiol.">
        <title>Leveraging single-cell genomics to expand the fungal tree of life.</title>
        <authorList>
            <person name="Ahrendt S.R."/>
            <person name="Quandt C.A."/>
            <person name="Ciobanu D."/>
            <person name="Clum A."/>
            <person name="Salamov A."/>
            <person name="Andreopoulos B."/>
            <person name="Cheng J.F."/>
            <person name="Woyke T."/>
            <person name="Pelin A."/>
            <person name="Henrissat B."/>
            <person name="Reynolds N.K."/>
            <person name="Benny G.L."/>
            <person name="Smith M.E."/>
            <person name="James T.Y."/>
            <person name="Grigoriev I.V."/>
        </authorList>
    </citation>
    <scope>NUCLEOTIDE SEQUENCE [LARGE SCALE GENOMIC DNA]</scope>
    <source>
        <strain evidence="3">Benny S71-1</strain>
    </source>
</reference>
<dbReference type="PANTHER" id="PTHR43721">
    <property type="entry name" value="ELONGATION FACTOR TU-RELATED"/>
    <property type="match status" value="1"/>
</dbReference>
<dbReference type="GO" id="GO:0001514">
    <property type="term" value="P:selenocysteine incorporation"/>
    <property type="evidence" value="ECO:0007669"/>
    <property type="project" value="TreeGrafter"/>
</dbReference>
<dbReference type="GO" id="GO:0003746">
    <property type="term" value="F:translation elongation factor activity"/>
    <property type="evidence" value="ECO:0007669"/>
    <property type="project" value="UniProtKB-KW"/>
</dbReference>
<dbReference type="InterPro" id="IPR005225">
    <property type="entry name" value="Small_GTP-bd"/>
</dbReference>
<dbReference type="Pfam" id="PF21208">
    <property type="entry name" value="euk_SelB_III"/>
    <property type="match status" value="1"/>
</dbReference>
<organism evidence="2 3">
    <name type="scientific">Syncephalis pseudoplumigaleata</name>
    <dbReference type="NCBI Taxonomy" id="1712513"/>
    <lineage>
        <taxon>Eukaryota</taxon>
        <taxon>Fungi</taxon>
        <taxon>Fungi incertae sedis</taxon>
        <taxon>Zoopagomycota</taxon>
        <taxon>Zoopagomycotina</taxon>
        <taxon>Zoopagomycetes</taxon>
        <taxon>Zoopagales</taxon>
        <taxon>Piptocephalidaceae</taxon>
        <taxon>Syncephalis</taxon>
    </lineage>
</organism>
<dbReference type="FunFam" id="2.40.30.10:FF:000052">
    <property type="entry name" value="Selenocysteine-specific elongation factor EF-Sec"/>
    <property type="match status" value="1"/>
</dbReference>
<dbReference type="InterPro" id="IPR000795">
    <property type="entry name" value="T_Tr_GTP-bd_dom"/>
</dbReference>
<dbReference type="GO" id="GO:0005525">
    <property type="term" value="F:GTP binding"/>
    <property type="evidence" value="ECO:0007669"/>
    <property type="project" value="InterPro"/>
</dbReference>
<dbReference type="NCBIfam" id="TIGR00231">
    <property type="entry name" value="small_GTP"/>
    <property type="match status" value="1"/>
</dbReference>
<dbReference type="SUPFAM" id="SSF52540">
    <property type="entry name" value="P-loop containing nucleoside triphosphate hydrolases"/>
    <property type="match status" value="1"/>
</dbReference>
<evidence type="ECO:0000313" key="2">
    <source>
        <dbReference type="EMBL" id="RKP22899.1"/>
    </source>
</evidence>
<dbReference type="InterPro" id="IPR050055">
    <property type="entry name" value="EF-Tu_GTPase"/>
</dbReference>
<dbReference type="OrthoDB" id="2067at2759"/>
<dbReference type="Pfam" id="PF03144">
    <property type="entry name" value="GTP_EFTU_D2"/>
    <property type="match status" value="1"/>
</dbReference>
<keyword evidence="3" id="KW-1185">Reference proteome</keyword>
<dbReference type="PANTHER" id="PTHR43721:SF11">
    <property type="entry name" value="SELENOCYSTEINE-SPECIFIC ELONGATION FACTOR"/>
    <property type="match status" value="1"/>
</dbReference>
<dbReference type="Proteomes" id="UP000278143">
    <property type="component" value="Unassembled WGS sequence"/>
</dbReference>
<accession>A0A4V1J0V7</accession>
<protein>
    <submittedName>
        <fullName evidence="2">Putative selenocysteine-specific elongation factor</fullName>
    </submittedName>
</protein>
<dbReference type="InterPro" id="IPR009000">
    <property type="entry name" value="Transl_B-barrel_sf"/>
</dbReference>
<evidence type="ECO:0000259" key="1">
    <source>
        <dbReference type="PROSITE" id="PS51722"/>
    </source>
</evidence>
<dbReference type="InterPro" id="IPR004161">
    <property type="entry name" value="EFTu-like_2"/>
</dbReference>
<dbReference type="Gene3D" id="3.40.50.300">
    <property type="entry name" value="P-loop containing nucleotide triphosphate hydrolases"/>
    <property type="match status" value="1"/>
</dbReference>
<dbReference type="InterPro" id="IPR027417">
    <property type="entry name" value="P-loop_NTPase"/>
</dbReference>
<dbReference type="PROSITE" id="PS51722">
    <property type="entry name" value="G_TR_2"/>
    <property type="match status" value="1"/>
</dbReference>
<gene>
    <name evidence="2" type="ORF">SYNPS1DRAFT_25171</name>
</gene>
<dbReference type="EMBL" id="KZ991529">
    <property type="protein sequence ID" value="RKP22899.1"/>
    <property type="molecule type" value="Genomic_DNA"/>
</dbReference>
<name>A0A4V1J0V7_9FUNG</name>
<sequence length="369" mass="39565">MASLSAFNVSIGILGHVDSGKTTLAKQLSSIASTAAFDKNPQSQTRGITLDLGFSGFYAPVPDHWQEHGIDAERTLVTLVDCPGHASLVRTIIGGAQIIDVTLLVVDATKGIQTQTAECLVLAQIIGRPLVIALNKIDLFPEAVRATKTAKIAQAMAKAISPLGFGDVPMVAVSAESNDRTANGLDQLVHALRAVFPVPTPLDATRPFLFAMDHCFALKGQGTIMTGTVLDGAVAVGDMVEITQGQTRKVKSMQRFRQSIDRACKGDRIGICVKQLDAGAFERGLVATPGVVRLAYAAMIDVRRIPFYKGSCQSRSKFHVTVGYETVTAQIVDDYTLIGRDLVRKKEGTLDKFIDLSVVVGLPVPRTHR</sequence>
<feature type="domain" description="Tr-type G" evidence="1">
    <location>
        <begin position="6"/>
        <end position="200"/>
    </location>
</feature>
<dbReference type="Pfam" id="PF00009">
    <property type="entry name" value="GTP_EFTU"/>
    <property type="match status" value="1"/>
</dbReference>
<dbReference type="PRINTS" id="PR00315">
    <property type="entry name" value="ELONGATNFCT"/>
</dbReference>
<dbReference type="InterPro" id="IPR049393">
    <property type="entry name" value="eEFSec_III"/>
</dbReference>
<keyword evidence="2" id="KW-0648">Protein biosynthesis</keyword>
<dbReference type="CDD" id="cd01889">
    <property type="entry name" value="SelB_euk"/>
    <property type="match status" value="1"/>
</dbReference>
<dbReference type="Gene3D" id="2.40.30.10">
    <property type="entry name" value="Translation factors"/>
    <property type="match status" value="1"/>
</dbReference>
<dbReference type="GO" id="GO:0003924">
    <property type="term" value="F:GTPase activity"/>
    <property type="evidence" value="ECO:0007669"/>
    <property type="project" value="InterPro"/>
</dbReference>
<dbReference type="AlphaFoldDB" id="A0A4V1J0V7"/>
<dbReference type="SUPFAM" id="SSF50447">
    <property type="entry name" value="Translation proteins"/>
    <property type="match status" value="1"/>
</dbReference>
<keyword evidence="2" id="KW-0251">Elongation factor</keyword>